<name>A0ABY5UX21_9BACT</name>
<feature type="transmembrane region" description="Helical" evidence="8">
    <location>
        <begin position="114"/>
        <end position="136"/>
    </location>
</feature>
<dbReference type="Proteomes" id="UP001059295">
    <property type="component" value="Chromosome"/>
</dbReference>
<keyword evidence="2 8" id="KW-1003">Cell membrane</keyword>
<accession>A0ABY5UX21</accession>
<keyword evidence="5 8" id="KW-0406">Ion transport</keyword>
<comment type="subcellular location">
    <subcellularLocation>
        <location evidence="8">Cell membrane</location>
        <topology evidence="8">Multi-pass membrane protein</topology>
    </subcellularLocation>
</comment>
<evidence type="ECO:0000313" key="9">
    <source>
        <dbReference type="EMBL" id="UWN56561.1"/>
    </source>
</evidence>
<feature type="transmembrane region" description="Helical" evidence="8">
    <location>
        <begin position="46"/>
        <end position="65"/>
    </location>
</feature>
<dbReference type="PANTHER" id="PTHR35529:SF1">
    <property type="entry name" value="MANGANESE EFFLUX PUMP MNTP-RELATED"/>
    <property type="match status" value="1"/>
</dbReference>
<keyword evidence="1 8" id="KW-0813">Transport</keyword>
<keyword evidence="3 8" id="KW-0812">Transmembrane</keyword>
<dbReference type="RefSeq" id="WP_019246742.1">
    <property type="nucleotide sequence ID" value="NZ_CAPH01000018.1"/>
</dbReference>
<sequence length="205" mass="21643">MCKFFAPMNLLAILLLGIALSLDTFAVSLTLGLLADRTTHRQKVRFLVVIGLFHFLMIVIGWFMGETVSRLIADYDHWIAFGLLLFIGGKMIQEGLSARGDSVSGSDLLSLRNTLLLGIALSIDALITGFTIGLVQVRLFAGCQLGNVLAAALIIGLSALVISAAGIGIGRKASSRLGAKAEVFGGLILIAIGTRILLEHLGVIG</sequence>
<evidence type="ECO:0000256" key="6">
    <source>
        <dbReference type="ARBA" id="ARBA00023136"/>
    </source>
</evidence>
<keyword evidence="10" id="KW-1185">Reference proteome</keyword>
<proteinExistence type="inferred from homology"/>
<keyword evidence="6 8" id="KW-0472">Membrane</keyword>
<dbReference type="PANTHER" id="PTHR35529">
    <property type="entry name" value="MANGANESE EFFLUX PUMP MNTP-RELATED"/>
    <property type="match status" value="1"/>
</dbReference>
<evidence type="ECO:0000256" key="8">
    <source>
        <dbReference type="HAMAP-Rule" id="MF_01521"/>
    </source>
</evidence>
<feature type="transmembrane region" description="Helical" evidence="8">
    <location>
        <begin position="148"/>
        <end position="169"/>
    </location>
</feature>
<evidence type="ECO:0000256" key="2">
    <source>
        <dbReference type="ARBA" id="ARBA00022475"/>
    </source>
</evidence>
<feature type="transmembrane region" description="Helical" evidence="8">
    <location>
        <begin position="77"/>
        <end position="93"/>
    </location>
</feature>
<dbReference type="HAMAP" id="MF_01521">
    <property type="entry name" value="MntP_pump"/>
    <property type="match status" value="1"/>
</dbReference>
<organism evidence="9 10">
    <name type="scientific">Alistipes ihumii AP11</name>
    <dbReference type="NCBI Taxonomy" id="1211813"/>
    <lineage>
        <taxon>Bacteria</taxon>
        <taxon>Pseudomonadati</taxon>
        <taxon>Bacteroidota</taxon>
        <taxon>Bacteroidia</taxon>
        <taxon>Bacteroidales</taxon>
        <taxon>Rikenellaceae</taxon>
        <taxon>Alistipes</taxon>
    </lineage>
</organism>
<dbReference type="EMBL" id="CP102294">
    <property type="protein sequence ID" value="UWN56561.1"/>
    <property type="molecule type" value="Genomic_DNA"/>
</dbReference>
<evidence type="ECO:0000313" key="10">
    <source>
        <dbReference type="Proteomes" id="UP001059295"/>
    </source>
</evidence>
<evidence type="ECO:0000256" key="3">
    <source>
        <dbReference type="ARBA" id="ARBA00022692"/>
    </source>
</evidence>
<comment type="similarity">
    <text evidence="8">Belongs to the MntP (TC 9.B.29) family.</text>
</comment>
<evidence type="ECO:0000256" key="5">
    <source>
        <dbReference type="ARBA" id="ARBA00023065"/>
    </source>
</evidence>
<comment type="function">
    <text evidence="8">Probably functions as a manganese efflux pump.</text>
</comment>
<evidence type="ECO:0000256" key="4">
    <source>
        <dbReference type="ARBA" id="ARBA00022989"/>
    </source>
</evidence>
<reference evidence="9" key="1">
    <citation type="journal article" date="2022" name="Cell">
        <title>Design, construction, and in vivo augmentation of a complex gut microbiome.</title>
        <authorList>
            <person name="Cheng A.G."/>
            <person name="Ho P.Y."/>
            <person name="Aranda-Diaz A."/>
            <person name="Jain S."/>
            <person name="Yu F.B."/>
            <person name="Meng X."/>
            <person name="Wang M."/>
            <person name="Iakiviak M."/>
            <person name="Nagashima K."/>
            <person name="Zhao A."/>
            <person name="Murugkar P."/>
            <person name="Patil A."/>
            <person name="Atabakhsh K."/>
            <person name="Weakley A."/>
            <person name="Yan J."/>
            <person name="Brumbaugh A.R."/>
            <person name="Higginbottom S."/>
            <person name="Dimas A."/>
            <person name="Shiver A.L."/>
            <person name="Deutschbauer A."/>
            <person name="Neff N."/>
            <person name="Sonnenburg J.L."/>
            <person name="Huang K.C."/>
            <person name="Fischbach M.A."/>
        </authorList>
    </citation>
    <scope>NUCLEOTIDE SEQUENCE</scope>
    <source>
        <strain evidence="9">AP11</strain>
    </source>
</reference>
<dbReference type="Pfam" id="PF02659">
    <property type="entry name" value="Mntp"/>
    <property type="match status" value="1"/>
</dbReference>
<protein>
    <recommendedName>
        <fullName evidence="8">Putative manganese efflux pump MntP</fullName>
    </recommendedName>
</protein>
<evidence type="ECO:0000256" key="1">
    <source>
        <dbReference type="ARBA" id="ARBA00022448"/>
    </source>
</evidence>
<dbReference type="InterPro" id="IPR003810">
    <property type="entry name" value="Mntp/YtaF"/>
</dbReference>
<evidence type="ECO:0000256" key="7">
    <source>
        <dbReference type="ARBA" id="ARBA00023211"/>
    </source>
</evidence>
<keyword evidence="4 8" id="KW-1133">Transmembrane helix</keyword>
<feature type="transmembrane region" description="Helical" evidence="8">
    <location>
        <begin position="181"/>
        <end position="198"/>
    </location>
</feature>
<dbReference type="GeneID" id="82891628"/>
<dbReference type="InterPro" id="IPR022929">
    <property type="entry name" value="Put_MntP"/>
</dbReference>
<feature type="transmembrane region" description="Helical" evidence="8">
    <location>
        <begin position="12"/>
        <end position="34"/>
    </location>
</feature>
<gene>
    <name evidence="8" type="primary">mntP</name>
    <name evidence="9" type="ORF">NQ491_07800</name>
</gene>
<keyword evidence="7 8" id="KW-0464">Manganese</keyword>